<evidence type="ECO:0000313" key="4">
    <source>
        <dbReference type="EMBL" id="MDC7225738.1"/>
    </source>
</evidence>
<dbReference type="Proteomes" id="UP001221217">
    <property type="component" value="Unassembled WGS sequence"/>
</dbReference>
<name>A0AAJ1MHX6_9SPIO</name>
<dbReference type="AlphaFoldDB" id="A0AAJ1MHX6"/>
<sequence length="231" mass="26389">MGVFTRFKDIVNSNINSMLDKAEDPEKMINLMVREMEDTLVELKTSCAASMADKAKTERERDVLKEKVDRWDARAKLAVEKGRDDLAREALIERKAVTNQFDLIENDLVQFNSIIDESKANIVQLEEKLETVKQKRRILIQRGIHAHEKMKAREAVKNASGVDASMRFEELEGRIERMEADADMVYSGFSNPSENEFTKMEHESDIEDELASLKKSMKQTKDKASNAGDNS</sequence>
<gene>
    <name evidence="4" type="ORF">PQJ61_03115</name>
</gene>
<dbReference type="GO" id="GO:0005829">
    <property type="term" value="C:cytosol"/>
    <property type="evidence" value="ECO:0007669"/>
    <property type="project" value="TreeGrafter"/>
</dbReference>
<evidence type="ECO:0000256" key="1">
    <source>
        <dbReference type="ARBA" id="ARBA00043985"/>
    </source>
</evidence>
<dbReference type="Pfam" id="PF04012">
    <property type="entry name" value="PspA_IM30"/>
    <property type="match status" value="1"/>
</dbReference>
<dbReference type="EMBL" id="JAQQAL010000009">
    <property type="protein sequence ID" value="MDC7225738.1"/>
    <property type="molecule type" value="Genomic_DNA"/>
</dbReference>
<dbReference type="GO" id="GO:0009271">
    <property type="term" value="P:phage shock"/>
    <property type="evidence" value="ECO:0007669"/>
    <property type="project" value="TreeGrafter"/>
</dbReference>
<evidence type="ECO:0000256" key="3">
    <source>
        <dbReference type="SAM" id="MobiDB-lite"/>
    </source>
</evidence>
<accession>A0AAJ1MHX6</accession>
<feature type="coiled-coil region" evidence="2">
    <location>
        <begin position="108"/>
        <end position="142"/>
    </location>
</feature>
<protein>
    <submittedName>
        <fullName evidence="4">PspA/IM30 family protein</fullName>
    </submittedName>
</protein>
<evidence type="ECO:0000256" key="2">
    <source>
        <dbReference type="SAM" id="Coils"/>
    </source>
</evidence>
<reference evidence="4 5" key="1">
    <citation type="submission" date="2022-12" db="EMBL/GenBank/DDBJ databases">
        <title>Metagenome assembled genome from gulf of manar.</title>
        <authorList>
            <person name="Kohli P."/>
            <person name="Pk S."/>
            <person name="Venkata Ramana C."/>
            <person name="Sasikala C."/>
        </authorList>
    </citation>
    <scope>NUCLEOTIDE SEQUENCE [LARGE SCALE GENOMIC DNA]</scope>
    <source>
        <strain evidence="4">JB008</strain>
    </source>
</reference>
<comment type="caution">
    <text evidence="4">The sequence shown here is derived from an EMBL/GenBank/DDBJ whole genome shotgun (WGS) entry which is preliminary data.</text>
</comment>
<organism evidence="4 5">
    <name type="scientific">Candidatus Thalassospirochaeta sargassi</name>
    <dbReference type="NCBI Taxonomy" id="3119039"/>
    <lineage>
        <taxon>Bacteria</taxon>
        <taxon>Pseudomonadati</taxon>
        <taxon>Spirochaetota</taxon>
        <taxon>Spirochaetia</taxon>
        <taxon>Spirochaetales</taxon>
        <taxon>Spirochaetaceae</taxon>
        <taxon>Candidatus Thalassospirochaeta</taxon>
    </lineage>
</organism>
<dbReference type="PANTHER" id="PTHR31088">
    <property type="entry name" value="MEMBRANE-ASSOCIATED PROTEIN VIPP1, CHLOROPLASTIC"/>
    <property type="match status" value="1"/>
</dbReference>
<dbReference type="PANTHER" id="PTHR31088:SF6">
    <property type="entry name" value="PHAGE SHOCK PROTEIN A"/>
    <property type="match status" value="1"/>
</dbReference>
<evidence type="ECO:0000313" key="5">
    <source>
        <dbReference type="Proteomes" id="UP001221217"/>
    </source>
</evidence>
<dbReference type="InterPro" id="IPR007157">
    <property type="entry name" value="PspA_VIPP1"/>
</dbReference>
<proteinExistence type="inferred from homology"/>
<feature type="region of interest" description="Disordered" evidence="3">
    <location>
        <begin position="186"/>
        <end position="207"/>
    </location>
</feature>
<comment type="similarity">
    <text evidence="1">Belongs to the PspA/Vipp/IM30 family.</text>
</comment>
<keyword evidence="2" id="KW-0175">Coiled coil</keyword>